<evidence type="ECO:0000256" key="3">
    <source>
        <dbReference type="ARBA" id="ARBA00022475"/>
    </source>
</evidence>
<keyword evidence="14" id="KW-1185">Reference proteome</keyword>
<comment type="similarity">
    <text evidence="9">Belongs to the GSP H family.</text>
</comment>
<evidence type="ECO:0000313" key="14">
    <source>
        <dbReference type="Proteomes" id="UP001379949"/>
    </source>
</evidence>
<dbReference type="Pfam" id="PF07963">
    <property type="entry name" value="N_methyl"/>
    <property type="match status" value="1"/>
</dbReference>
<evidence type="ECO:0000256" key="9">
    <source>
        <dbReference type="ARBA" id="ARBA00025772"/>
    </source>
</evidence>
<evidence type="ECO:0000259" key="12">
    <source>
        <dbReference type="Pfam" id="PF12019"/>
    </source>
</evidence>
<organism evidence="13 14">
    <name type="scientific">Marinomonas arenicola</name>
    <dbReference type="NCBI Taxonomy" id="569601"/>
    <lineage>
        <taxon>Bacteria</taxon>
        <taxon>Pseudomonadati</taxon>
        <taxon>Pseudomonadota</taxon>
        <taxon>Gammaproteobacteria</taxon>
        <taxon>Oceanospirillales</taxon>
        <taxon>Oceanospirillaceae</taxon>
        <taxon>Marinomonas</taxon>
    </lineage>
</organism>
<feature type="transmembrane region" description="Helical" evidence="11">
    <location>
        <begin position="6"/>
        <end position="31"/>
    </location>
</feature>
<evidence type="ECO:0000256" key="6">
    <source>
        <dbReference type="ARBA" id="ARBA00022692"/>
    </source>
</evidence>
<feature type="domain" description="General secretion pathway GspH" evidence="12">
    <location>
        <begin position="48"/>
        <end position="151"/>
    </location>
</feature>
<comment type="subcellular location">
    <subcellularLocation>
        <location evidence="1">Cell inner membrane</location>
        <topology evidence="1">Single-pass membrane protein</topology>
    </subcellularLocation>
</comment>
<keyword evidence="7 11" id="KW-1133">Transmembrane helix</keyword>
<evidence type="ECO:0000256" key="2">
    <source>
        <dbReference type="ARBA" id="ARBA00021549"/>
    </source>
</evidence>
<evidence type="ECO:0000256" key="11">
    <source>
        <dbReference type="SAM" id="Phobius"/>
    </source>
</evidence>
<evidence type="ECO:0000256" key="8">
    <source>
        <dbReference type="ARBA" id="ARBA00023136"/>
    </source>
</evidence>
<dbReference type="Proteomes" id="UP001379949">
    <property type="component" value="Unassembled WGS sequence"/>
</dbReference>
<evidence type="ECO:0000313" key="13">
    <source>
        <dbReference type="EMBL" id="MEL0612693.1"/>
    </source>
</evidence>
<keyword evidence="8 11" id="KW-0472">Membrane</keyword>
<evidence type="ECO:0000256" key="5">
    <source>
        <dbReference type="ARBA" id="ARBA00022519"/>
    </source>
</evidence>
<evidence type="ECO:0000256" key="4">
    <source>
        <dbReference type="ARBA" id="ARBA00022481"/>
    </source>
</evidence>
<dbReference type="RefSeq" id="WP_341563981.1">
    <property type="nucleotide sequence ID" value="NZ_JBAKAQ010000003.1"/>
</dbReference>
<dbReference type="Pfam" id="PF12019">
    <property type="entry name" value="GspH"/>
    <property type="match status" value="1"/>
</dbReference>
<keyword evidence="6 11" id="KW-0812">Transmembrane</keyword>
<keyword evidence="3" id="KW-1003">Cell membrane</keyword>
<dbReference type="InterPro" id="IPR022346">
    <property type="entry name" value="T2SS_GspH"/>
</dbReference>
<dbReference type="SUPFAM" id="SSF54523">
    <property type="entry name" value="Pili subunits"/>
    <property type="match status" value="1"/>
</dbReference>
<dbReference type="EMBL" id="JBAKAR010000003">
    <property type="protein sequence ID" value="MEL0612693.1"/>
    <property type="molecule type" value="Genomic_DNA"/>
</dbReference>
<proteinExistence type="inferred from homology"/>
<reference evidence="13 14" key="1">
    <citation type="submission" date="2024-02" db="EMBL/GenBank/DDBJ databases">
        <title>Bacteria isolated from the canopy kelp, Nereocystis luetkeana.</title>
        <authorList>
            <person name="Pfister C.A."/>
            <person name="Younker I.T."/>
            <person name="Light S.H."/>
        </authorList>
    </citation>
    <scope>NUCLEOTIDE SEQUENCE [LARGE SCALE GENOMIC DNA]</scope>
    <source>
        <strain evidence="13 14">TI.4.07</strain>
    </source>
</reference>
<name>A0ABU9G2J9_9GAMM</name>
<evidence type="ECO:0000256" key="1">
    <source>
        <dbReference type="ARBA" id="ARBA00004377"/>
    </source>
</evidence>
<dbReference type="Gene3D" id="3.55.40.10">
    <property type="entry name" value="minor pseudopilin epsh domain"/>
    <property type="match status" value="1"/>
</dbReference>
<gene>
    <name evidence="13" type="ORF">V6242_06015</name>
</gene>
<dbReference type="NCBIfam" id="TIGR02532">
    <property type="entry name" value="IV_pilin_GFxxxE"/>
    <property type="match status" value="1"/>
</dbReference>
<evidence type="ECO:0000256" key="10">
    <source>
        <dbReference type="ARBA" id="ARBA00030775"/>
    </source>
</evidence>
<dbReference type="InterPro" id="IPR045584">
    <property type="entry name" value="Pilin-like"/>
</dbReference>
<keyword evidence="5" id="KW-0997">Cell inner membrane</keyword>
<dbReference type="InterPro" id="IPR012902">
    <property type="entry name" value="N_methyl_site"/>
</dbReference>
<keyword evidence="4" id="KW-0488">Methylation</keyword>
<comment type="caution">
    <text evidence="13">The sequence shown here is derived from an EMBL/GenBank/DDBJ whole genome shotgun (WGS) entry which is preliminary data.</text>
</comment>
<sequence length="169" mass="18627">MQNKQGFSLLEVMCVLAILSLLAVIGSGFIIQKAQKTEDKAVLLDDVKNLSNALQEARLLAIQSGDSSYVCGGADCRGNWSDGFVVMQPEQFGGLYRRVVFDHEVNIAWQGFPANKSRITFLPTGLSSYQNGTFLFCYLDWHTRLVINQSGRFYASDIVDVSDSDGACL</sequence>
<protein>
    <recommendedName>
        <fullName evidence="2">Type II secretion system protein H</fullName>
    </recommendedName>
    <alternativeName>
        <fullName evidence="10">General secretion pathway protein H</fullName>
    </alternativeName>
</protein>
<evidence type="ECO:0000256" key="7">
    <source>
        <dbReference type="ARBA" id="ARBA00022989"/>
    </source>
</evidence>
<accession>A0ABU9G2J9</accession>